<dbReference type="RefSeq" id="WP_254270450.1">
    <property type="nucleotide sequence ID" value="NZ_CP100402.1"/>
</dbReference>
<gene>
    <name evidence="6" type="ORF">ACFO9K_21995</name>
</gene>
<dbReference type="AlphaFoldDB" id="A0ABD5Q8B0"/>
<comment type="similarity">
    <text evidence="1">Belongs to the iron-containing alcohol dehydrogenase family.</text>
</comment>
<protein>
    <submittedName>
        <fullName evidence="6">Iron-containing alcohol dehydrogenase family protein</fullName>
    </submittedName>
</protein>
<dbReference type="PROSITE" id="PS00913">
    <property type="entry name" value="ADH_IRON_1"/>
    <property type="match status" value="1"/>
</dbReference>
<evidence type="ECO:0000313" key="6">
    <source>
        <dbReference type="EMBL" id="MFC4826927.1"/>
    </source>
</evidence>
<evidence type="ECO:0000259" key="5">
    <source>
        <dbReference type="Pfam" id="PF25137"/>
    </source>
</evidence>
<dbReference type="InterPro" id="IPR018211">
    <property type="entry name" value="ADH_Fe_CS"/>
</dbReference>
<dbReference type="Proteomes" id="UP001595945">
    <property type="component" value="Unassembled WGS sequence"/>
</dbReference>
<evidence type="ECO:0000256" key="1">
    <source>
        <dbReference type="ARBA" id="ARBA00007358"/>
    </source>
</evidence>
<dbReference type="InterPro" id="IPR001670">
    <property type="entry name" value="ADH_Fe/GldA"/>
</dbReference>
<proteinExistence type="inferred from homology"/>
<keyword evidence="3" id="KW-0520">NAD</keyword>
<dbReference type="Pfam" id="PF25137">
    <property type="entry name" value="ADH_Fe_C"/>
    <property type="match status" value="1"/>
</dbReference>
<dbReference type="FunFam" id="3.40.50.1970:FF:000003">
    <property type="entry name" value="Alcohol dehydrogenase, iron-containing"/>
    <property type="match status" value="1"/>
</dbReference>
<reference evidence="6 7" key="1">
    <citation type="journal article" date="2019" name="Int. J. Syst. Evol. Microbiol.">
        <title>The Global Catalogue of Microorganisms (GCM) 10K type strain sequencing project: providing services to taxonomists for standard genome sequencing and annotation.</title>
        <authorList>
            <consortium name="The Broad Institute Genomics Platform"/>
            <consortium name="The Broad Institute Genome Sequencing Center for Infectious Disease"/>
            <person name="Wu L."/>
            <person name="Ma J."/>
        </authorList>
    </citation>
    <scope>NUCLEOTIDE SEQUENCE [LARGE SCALE GENOMIC DNA]</scope>
    <source>
        <strain evidence="6 7">XZYJ18</strain>
    </source>
</reference>
<organism evidence="6 7">
    <name type="scientific">Halorussus aquaticus</name>
    <dbReference type="NCBI Taxonomy" id="2953748"/>
    <lineage>
        <taxon>Archaea</taxon>
        <taxon>Methanobacteriati</taxon>
        <taxon>Methanobacteriota</taxon>
        <taxon>Stenosarchaea group</taxon>
        <taxon>Halobacteria</taxon>
        <taxon>Halobacteriales</taxon>
        <taxon>Haladaptataceae</taxon>
        <taxon>Halorussus</taxon>
    </lineage>
</organism>
<evidence type="ECO:0000313" key="7">
    <source>
        <dbReference type="Proteomes" id="UP001595945"/>
    </source>
</evidence>
<dbReference type="SUPFAM" id="SSF56796">
    <property type="entry name" value="Dehydroquinate synthase-like"/>
    <property type="match status" value="1"/>
</dbReference>
<feature type="domain" description="Alcohol dehydrogenase iron-type/glycerol dehydrogenase GldA" evidence="4">
    <location>
        <begin position="18"/>
        <end position="174"/>
    </location>
</feature>
<dbReference type="Gene3D" id="1.20.1090.10">
    <property type="entry name" value="Dehydroquinate synthase-like - alpha domain"/>
    <property type="match status" value="1"/>
</dbReference>
<dbReference type="GeneID" id="73047520"/>
<feature type="domain" description="Fe-containing alcohol dehydrogenase-like C-terminal" evidence="5">
    <location>
        <begin position="185"/>
        <end position="383"/>
    </location>
</feature>
<dbReference type="GO" id="GO:0016616">
    <property type="term" value="F:oxidoreductase activity, acting on the CH-OH group of donors, NAD or NADP as acceptor"/>
    <property type="evidence" value="ECO:0007669"/>
    <property type="project" value="UniProtKB-ARBA"/>
</dbReference>
<keyword evidence="7" id="KW-1185">Reference proteome</keyword>
<dbReference type="InterPro" id="IPR039697">
    <property type="entry name" value="Alcohol_dehydrogenase_Fe"/>
</dbReference>
<evidence type="ECO:0000256" key="3">
    <source>
        <dbReference type="ARBA" id="ARBA00023027"/>
    </source>
</evidence>
<dbReference type="PANTHER" id="PTHR11496">
    <property type="entry name" value="ALCOHOL DEHYDROGENASE"/>
    <property type="match status" value="1"/>
</dbReference>
<sequence>MHDRPLVGEGRIAFATPETEFGEGVADRLPETLDRLDVDAPLVVTDRGVESAGVLDVALDGLDLDPTVHYATTEPSVEDFTDLPDVEVDGVVAVGGGSCLDTAKVVAALLAHGGTASDYLGVDKVPGPVAPTVAIPTTSGTGSQATQTAVVSSDGVKRGMSDELLRPDVALVDPALTHDLPRDVTARSGFDAFVHALESLTARDHTRVEPRPINYQGANPITRPISRQALELVHGSYERVVADGDDREARRDLSLGSHLAGTAFSNAGLGAVHALASSVGGMTGRPHGECLAASLTAGLRYNLPVRREQYADAARTLGVAATDDDTDEAAEALLAECERLRDSVGLPRSFADLGLGPDDADEIVENTLIQERRIVTNPRDVGEDIREPVVRSLE</sequence>
<dbReference type="PANTHER" id="PTHR11496:SF102">
    <property type="entry name" value="ALCOHOL DEHYDROGENASE 4"/>
    <property type="match status" value="1"/>
</dbReference>
<evidence type="ECO:0000259" key="4">
    <source>
        <dbReference type="Pfam" id="PF00465"/>
    </source>
</evidence>
<keyword evidence="2" id="KW-0560">Oxidoreductase</keyword>
<dbReference type="InterPro" id="IPR056798">
    <property type="entry name" value="ADH_Fe_C"/>
</dbReference>
<dbReference type="EMBL" id="JBHSHT010000004">
    <property type="protein sequence ID" value="MFC4826927.1"/>
    <property type="molecule type" value="Genomic_DNA"/>
</dbReference>
<evidence type="ECO:0000256" key="2">
    <source>
        <dbReference type="ARBA" id="ARBA00023002"/>
    </source>
</evidence>
<accession>A0ABD5Q8B0</accession>
<name>A0ABD5Q8B0_9EURY</name>
<dbReference type="Pfam" id="PF00465">
    <property type="entry name" value="Fe-ADH"/>
    <property type="match status" value="1"/>
</dbReference>
<comment type="caution">
    <text evidence="6">The sequence shown here is derived from an EMBL/GenBank/DDBJ whole genome shotgun (WGS) entry which is preliminary data.</text>
</comment>
<dbReference type="Gene3D" id="3.40.50.1970">
    <property type="match status" value="1"/>
</dbReference>